<name>A0A834FUM6_RHOSS</name>
<protein>
    <submittedName>
        <fullName evidence="6">Uncharacterized protein</fullName>
    </submittedName>
</protein>
<evidence type="ECO:0000313" key="6">
    <source>
        <dbReference type="EMBL" id="KAF7112897.1"/>
    </source>
</evidence>
<sequence length="162" mass="18948">MSFGFYLSTEDLMFVGENVDSRSYSVSTGQAEFLHDFLQFRKDEVLQEDDIPYRYGFFHLIFFFGSHVLRHVIHQLELGKLNQKVSSRESPRLSQKACKSNIIFAFEYNRLSIDVGWASTWVKIVNEWFAATIYLWKLISPVVRQTKVVNHEEPVQEADTTI</sequence>
<dbReference type="Proteomes" id="UP000626092">
    <property type="component" value="Unassembled WGS sequence"/>
</dbReference>
<evidence type="ECO:0000256" key="1">
    <source>
        <dbReference type="ARBA" id="ARBA00004141"/>
    </source>
</evidence>
<keyword evidence="4" id="KW-1133">Transmembrane helix</keyword>
<dbReference type="AlphaFoldDB" id="A0A834FUM6"/>
<keyword evidence="5" id="KW-0472">Membrane</keyword>
<dbReference type="EMBL" id="WJXA01000406">
    <property type="protein sequence ID" value="KAF7112897.1"/>
    <property type="molecule type" value="Genomic_DNA"/>
</dbReference>
<evidence type="ECO:0000256" key="4">
    <source>
        <dbReference type="ARBA" id="ARBA00022989"/>
    </source>
</evidence>
<dbReference type="PANTHER" id="PTHR10383:SF23">
    <property type="entry name" value="SERINC-DOMAIN CONTAINING SERINE AND SPHINGOLIPID BIOSYNTHESIS PROTEIN"/>
    <property type="match status" value="1"/>
</dbReference>
<reference evidence="6" key="1">
    <citation type="submission" date="2019-11" db="EMBL/GenBank/DDBJ databases">
        <authorList>
            <person name="Liu Y."/>
            <person name="Hou J."/>
            <person name="Li T.-Q."/>
            <person name="Guan C.-H."/>
            <person name="Wu X."/>
            <person name="Wu H.-Z."/>
            <person name="Ling F."/>
            <person name="Zhang R."/>
            <person name="Shi X.-G."/>
            <person name="Ren J.-P."/>
            <person name="Chen E.-F."/>
            <person name="Sun J.-M."/>
        </authorList>
    </citation>
    <scope>NUCLEOTIDE SEQUENCE</scope>
    <source>
        <strain evidence="6">Adult_tree_wgs_1</strain>
        <tissue evidence="6">Leaves</tissue>
    </source>
</reference>
<evidence type="ECO:0000256" key="2">
    <source>
        <dbReference type="ARBA" id="ARBA00006665"/>
    </source>
</evidence>
<gene>
    <name evidence="6" type="ORF">RHSIM_RhsimUnG0181900</name>
</gene>
<dbReference type="OrthoDB" id="1702302at2759"/>
<comment type="subcellular location">
    <subcellularLocation>
        <location evidence="1">Membrane</location>
        <topology evidence="1">Multi-pass membrane protein</topology>
    </subcellularLocation>
</comment>
<accession>A0A834FUM6</accession>
<dbReference type="PANTHER" id="PTHR10383">
    <property type="entry name" value="SERINE INCORPORATOR"/>
    <property type="match status" value="1"/>
</dbReference>
<proteinExistence type="inferred from homology"/>
<dbReference type="GO" id="GO:0016020">
    <property type="term" value="C:membrane"/>
    <property type="evidence" value="ECO:0007669"/>
    <property type="project" value="UniProtKB-SubCell"/>
</dbReference>
<evidence type="ECO:0000256" key="5">
    <source>
        <dbReference type="ARBA" id="ARBA00023136"/>
    </source>
</evidence>
<dbReference type="InterPro" id="IPR005016">
    <property type="entry name" value="TDE1/TMS"/>
</dbReference>
<dbReference type="Pfam" id="PF03348">
    <property type="entry name" value="Serinc"/>
    <property type="match status" value="1"/>
</dbReference>
<comment type="caution">
    <text evidence="6">The sequence shown here is derived from an EMBL/GenBank/DDBJ whole genome shotgun (WGS) entry which is preliminary data.</text>
</comment>
<keyword evidence="3" id="KW-0812">Transmembrane</keyword>
<evidence type="ECO:0000256" key="3">
    <source>
        <dbReference type="ARBA" id="ARBA00022692"/>
    </source>
</evidence>
<organism evidence="6 7">
    <name type="scientific">Rhododendron simsii</name>
    <name type="common">Sims's rhododendron</name>
    <dbReference type="NCBI Taxonomy" id="118357"/>
    <lineage>
        <taxon>Eukaryota</taxon>
        <taxon>Viridiplantae</taxon>
        <taxon>Streptophyta</taxon>
        <taxon>Embryophyta</taxon>
        <taxon>Tracheophyta</taxon>
        <taxon>Spermatophyta</taxon>
        <taxon>Magnoliopsida</taxon>
        <taxon>eudicotyledons</taxon>
        <taxon>Gunneridae</taxon>
        <taxon>Pentapetalae</taxon>
        <taxon>asterids</taxon>
        <taxon>Ericales</taxon>
        <taxon>Ericaceae</taxon>
        <taxon>Ericoideae</taxon>
        <taxon>Rhodoreae</taxon>
        <taxon>Rhododendron</taxon>
    </lineage>
</organism>
<keyword evidence="7" id="KW-1185">Reference proteome</keyword>
<comment type="similarity">
    <text evidence="2">Belongs to the TDE1 family.</text>
</comment>
<evidence type="ECO:0000313" key="7">
    <source>
        <dbReference type="Proteomes" id="UP000626092"/>
    </source>
</evidence>